<keyword evidence="6" id="KW-1185">Reference proteome</keyword>
<dbReference type="KEGG" id="hch:HCH_01667"/>
<evidence type="ECO:0000313" key="6">
    <source>
        <dbReference type="Proteomes" id="UP000000238"/>
    </source>
</evidence>
<dbReference type="STRING" id="349521.HCH_01667"/>
<dbReference type="Pfam" id="PF22624">
    <property type="entry name" value="AASDHPPT_N"/>
    <property type="match status" value="1"/>
</dbReference>
<evidence type="ECO:0000256" key="1">
    <source>
        <dbReference type="ARBA" id="ARBA00010990"/>
    </source>
</evidence>
<evidence type="ECO:0000313" key="5">
    <source>
        <dbReference type="EMBL" id="ABC28520.1"/>
    </source>
</evidence>
<dbReference type="InterPro" id="IPR008278">
    <property type="entry name" value="4-PPantetheinyl_Trfase_dom"/>
</dbReference>
<dbReference type="eggNOG" id="COG2091">
    <property type="taxonomic scope" value="Bacteria"/>
</dbReference>
<organism evidence="5 6">
    <name type="scientific">Hahella chejuensis (strain KCTC 2396)</name>
    <dbReference type="NCBI Taxonomy" id="349521"/>
    <lineage>
        <taxon>Bacteria</taxon>
        <taxon>Pseudomonadati</taxon>
        <taxon>Pseudomonadota</taxon>
        <taxon>Gammaproteobacteria</taxon>
        <taxon>Oceanospirillales</taxon>
        <taxon>Hahellaceae</taxon>
        <taxon>Hahella</taxon>
    </lineage>
</organism>
<dbReference type="InterPro" id="IPR055066">
    <property type="entry name" value="AASDHPPT_N"/>
</dbReference>
<dbReference type="GO" id="GO:0000287">
    <property type="term" value="F:magnesium ion binding"/>
    <property type="evidence" value="ECO:0007669"/>
    <property type="project" value="InterPro"/>
</dbReference>
<evidence type="ECO:0000259" key="3">
    <source>
        <dbReference type="Pfam" id="PF01648"/>
    </source>
</evidence>
<dbReference type="EMBL" id="CP000155">
    <property type="protein sequence ID" value="ABC28520.1"/>
    <property type="molecule type" value="Genomic_DNA"/>
</dbReference>
<evidence type="ECO:0000259" key="4">
    <source>
        <dbReference type="Pfam" id="PF22624"/>
    </source>
</evidence>
<dbReference type="HOGENOM" id="CLU_057011_4_0_6"/>
<dbReference type="RefSeq" id="WP_011395592.1">
    <property type="nucleotide sequence ID" value="NC_007645.1"/>
</dbReference>
<name>Q2SLF4_HAHCH</name>
<protein>
    <submittedName>
        <fullName evidence="5">Phosphopantetheinyl transferase</fullName>
    </submittedName>
</protein>
<sequence length="247" mass="27484">MSVVNHPECAIYLADIRQIDPDLDARYCAMLGPGEDERLSSFRFPEGRLSYLLGRALVRTQLADRLGCEPAGVAIGISEKGKPFLSDREAPWCFSIAHAGAWVAVAVARASVGLDLERAEQRNVKALARRFYTEREYQWVCAQPEETQAHCFFRIWTLKEAEVKRRGSTMSELLSGAPFALHDDLAVAEFAEGAACGYGLFQWREEQLLGVALSEPRPMCFFEGLPGQGYAQVAPCLLAGSENWRHQ</sequence>
<gene>
    <name evidence="5" type="primary">sfp</name>
    <name evidence="5" type="ordered locus">HCH_01667</name>
</gene>
<dbReference type="InterPro" id="IPR037143">
    <property type="entry name" value="4-PPantetheinyl_Trfase_dom_sf"/>
</dbReference>
<dbReference type="OrthoDB" id="9808281at2"/>
<reference evidence="5 6" key="1">
    <citation type="journal article" date="2005" name="Nucleic Acids Res.">
        <title>Genomic blueprint of Hahella chejuensis, a marine microbe producing an algicidal agent.</title>
        <authorList>
            <person name="Jeong H."/>
            <person name="Yim J.H."/>
            <person name="Lee C."/>
            <person name="Choi S.-H."/>
            <person name="Park Y.K."/>
            <person name="Yoon S.H."/>
            <person name="Hur C.-G."/>
            <person name="Kang H.-Y."/>
            <person name="Kim D."/>
            <person name="Lee H.H."/>
            <person name="Park K.H."/>
            <person name="Park S.-H."/>
            <person name="Park H.-S."/>
            <person name="Lee H.K."/>
            <person name="Oh T.K."/>
            <person name="Kim J.F."/>
        </authorList>
    </citation>
    <scope>NUCLEOTIDE SEQUENCE [LARGE SCALE GENOMIC DNA]</scope>
    <source>
        <strain evidence="5 6">KCTC 2396</strain>
    </source>
</reference>
<feature type="domain" description="4'-phosphopantetheinyl transferase N-terminal" evidence="4">
    <location>
        <begin position="28"/>
        <end position="107"/>
    </location>
</feature>
<feature type="domain" description="4'-phosphopantetheinyl transferase" evidence="3">
    <location>
        <begin position="111"/>
        <end position="184"/>
    </location>
</feature>
<dbReference type="AlphaFoldDB" id="Q2SLF4"/>
<dbReference type="GO" id="GO:0019878">
    <property type="term" value="P:lysine biosynthetic process via aminoadipic acid"/>
    <property type="evidence" value="ECO:0007669"/>
    <property type="project" value="TreeGrafter"/>
</dbReference>
<dbReference type="Pfam" id="PF01648">
    <property type="entry name" value="ACPS"/>
    <property type="match status" value="1"/>
</dbReference>
<proteinExistence type="inferred from homology"/>
<dbReference type="PANTHER" id="PTHR12215:SF10">
    <property type="entry name" value="L-AMINOADIPATE-SEMIALDEHYDE DEHYDROGENASE-PHOSPHOPANTETHEINYL TRANSFERASE"/>
    <property type="match status" value="1"/>
</dbReference>
<dbReference type="GO" id="GO:0008897">
    <property type="term" value="F:holo-[acyl-carrier-protein] synthase activity"/>
    <property type="evidence" value="ECO:0007669"/>
    <property type="project" value="InterPro"/>
</dbReference>
<dbReference type="SUPFAM" id="SSF56214">
    <property type="entry name" value="4'-phosphopantetheinyl transferase"/>
    <property type="match status" value="2"/>
</dbReference>
<dbReference type="Gene3D" id="3.90.470.20">
    <property type="entry name" value="4'-phosphopantetheinyl transferase domain"/>
    <property type="match status" value="2"/>
</dbReference>
<keyword evidence="2 5" id="KW-0808">Transferase</keyword>
<dbReference type="Proteomes" id="UP000000238">
    <property type="component" value="Chromosome"/>
</dbReference>
<dbReference type="InterPro" id="IPR050559">
    <property type="entry name" value="P-Pant_transferase_sf"/>
</dbReference>
<dbReference type="GO" id="GO:0005829">
    <property type="term" value="C:cytosol"/>
    <property type="evidence" value="ECO:0007669"/>
    <property type="project" value="TreeGrafter"/>
</dbReference>
<accession>Q2SLF4</accession>
<comment type="similarity">
    <text evidence="1">Belongs to the P-Pant transferase superfamily. Gsp/Sfp/HetI/AcpT family.</text>
</comment>
<evidence type="ECO:0000256" key="2">
    <source>
        <dbReference type="ARBA" id="ARBA00022679"/>
    </source>
</evidence>
<dbReference type="PANTHER" id="PTHR12215">
    <property type="entry name" value="PHOSPHOPANTETHEINE TRANSFERASE"/>
    <property type="match status" value="1"/>
</dbReference>